<dbReference type="EMBL" id="CAADHB010000056">
    <property type="protein sequence ID" value="VFK79594.1"/>
    <property type="molecule type" value="Genomic_DNA"/>
</dbReference>
<sequence>MFWKNKNSEKTGAHAGNTPFGAYCYALTNKKGIAEREAFGFIMYVHLQSRAGNK</sequence>
<evidence type="ECO:0000313" key="1">
    <source>
        <dbReference type="EMBL" id="VFK79594.1"/>
    </source>
</evidence>
<organism evidence="1">
    <name type="scientific">Candidatus Kentrum sp. SD</name>
    <dbReference type="NCBI Taxonomy" id="2126332"/>
    <lineage>
        <taxon>Bacteria</taxon>
        <taxon>Pseudomonadati</taxon>
        <taxon>Pseudomonadota</taxon>
        <taxon>Gammaproteobacteria</taxon>
        <taxon>Candidatus Kentrum</taxon>
    </lineage>
</organism>
<name>A0A451BMV1_9GAMM</name>
<reference evidence="1" key="1">
    <citation type="submission" date="2019-02" db="EMBL/GenBank/DDBJ databases">
        <authorList>
            <person name="Gruber-Vodicka R. H."/>
            <person name="Seah K. B. B."/>
        </authorList>
    </citation>
    <scope>NUCLEOTIDE SEQUENCE</scope>
    <source>
        <strain evidence="1">BECK_S127</strain>
    </source>
</reference>
<dbReference type="AlphaFoldDB" id="A0A451BMV1"/>
<gene>
    <name evidence="1" type="ORF">BECKSD772D_GA0070982_10565</name>
</gene>
<protein>
    <submittedName>
        <fullName evidence="1">Uncharacterized protein</fullName>
    </submittedName>
</protein>
<accession>A0A451BMV1</accession>
<proteinExistence type="predicted"/>